<proteinExistence type="predicted"/>
<feature type="transmembrane region" description="Helical" evidence="1">
    <location>
        <begin position="882"/>
        <end position="904"/>
    </location>
</feature>
<dbReference type="PRINTS" id="PR00702">
    <property type="entry name" value="ACRIFLAVINRP"/>
</dbReference>
<feature type="transmembrane region" description="Helical" evidence="1">
    <location>
        <begin position="12"/>
        <end position="32"/>
    </location>
</feature>
<evidence type="ECO:0000256" key="1">
    <source>
        <dbReference type="SAM" id="Phobius"/>
    </source>
</evidence>
<dbReference type="PANTHER" id="PTHR32063:SF0">
    <property type="entry name" value="SWARMING MOTILITY PROTEIN SWRC"/>
    <property type="match status" value="1"/>
</dbReference>
<dbReference type="Gene3D" id="3.30.70.1430">
    <property type="entry name" value="Multidrug efflux transporter AcrB pore domain"/>
    <property type="match status" value="2"/>
</dbReference>
<feature type="transmembrane region" description="Helical" evidence="1">
    <location>
        <begin position="358"/>
        <end position="377"/>
    </location>
</feature>
<feature type="transmembrane region" description="Helical" evidence="1">
    <location>
        <begin position="992"/>
        <end position="1015"/>
    </location>
</feature>
<evidence type="ECO:0000313" key="2">
    <source>
        <dbReference type="EMBL" id="UOF91499.1"/>
    </source>
</evidence>
<feature type="transmembrane region" description="Helical" evidence="1">
    <location>
        <begin position="429"/>
        <end position="451"/>
    </location>
</feature>
<keyword evidence="1" id="KW-0812">Transmembrane</keyword>
<gene>
    <name evidence="2" type="ORF">LSG31_04400</name>
</gene>
<dbReference type="EMBL" id="CP089291">
    <property type="protein sequence ID" value="UOF91499.1"/>
    <property type="molecule type" value="Genomic_DNA"/>
</dbReference>
<dbReference type="Gene3D" id="1.20.1640.10">
    <property type="entry name" value="Multidrug efflux transporter AcrB transmembrane domain"/>
    <property type="match status" value="2"/>
</dbReference>
<dbReference type="Gene3D" id="3.30.70.1440">
    <property type="entry name" value="Multidrug efflux transporter AcrB pore domain"/>
    <property type="match status" value="1"/>
</dbReference>
<organism evidence="2 3">
    <name type="scientific">Fodinisporobacter ferrooxydans</name>
    <dbReference type="NCBI Taxonomy" id="2901836"/>
    <lineage>
        <taxon>Bacteria</taxon>
        <taxon>Bacillati</taxon>
        <taxon>Bacillota</taxon>
        <taxon>Bacilli</taxon>
        <taxon>Bacillales</taxon>
        <taxon>Alicyclobacillaceae</taxon>
        <taxon>Fodinisporobacter</taxon>
    </lineage>
</organism>
<feature type="transmembrane region" description="Helical" evidence="1">
    <location>
        <begin position="961"/>
        <end position="980"/>
    </location>
</feature>
<accession>A0ABY4CMH6</accession>
<feature type="transmembrane region" description="Helical" evidence="1">
    <location>
        <begin position="389"/>
        <end position="409"/>
    </location>
</feature>
<dbReference type="InterPro" id="IPR001036">
    <property type="entry name" value="Acrflvin-R"/>
</dbReference>
<sequence>MKIANFSVHRPVTISMIMIALIIVGVIAIPLLPVDLYPKIDVPVAVVTTSWTGASPGEVESQVSKPIEAAMATISGVNEVDSTSSSGASLVIVHFNYGINLDQATLNMRDKLDRIRNGLPTGADAPLVLRIDPNSQPIQTLALYGNTDPVTLRNIADNTVSPALQRVNGIASVNTSGGRVRQVQVLVDPNKLTQYDVSINSIVQALGNDNNSLDAGLVQKGSQLIPLHLNGDFRSVAEIQDVQVPLKNGQTVPLGQLAKIVDTYQDVTLESRVNGQESVSLSLTKQSDSNTVTASDNVLKELPAIQKKLPQGVHLTVLNDQAKYIRDSINTVVNHTLLGGVFSILILALFLRSIRATLVIGVVIPIAVISTFSMMYFSNQSINTITLGGLALGLGSLVDFAVVVLESIFRKRQEGLMPEEAAKAGAAEVGTAVFASALAQIAVFLPIAFASGLAAEIFLPMALTVSFSHIAALFASITLVPMLAAKILTKPFTEELPEGPTKNPAIHFGRWIRALTSFYVKVLKWALGNRKKVVAATAGLLVASLAIAPLIGFELMPSSDQGVFNVNIQLAQGTDFATTNKLATRIEAEIQKIPEVDTMYSTVGSLGGGFIQHAATNTAQIGVKLKDLSQRKRSTDQVVEQVRGMVRGIPGAQITVSAQQSGMGGNGAPVQVNVMGPDLRVLEKLGTLVADQVRQVPGTRNVQNTLDKTVPEFDLTIDRTAAAHYGISVKEIQSALNTMFQGTVATHYKTGDSQIDVVVKYPEQYSQKLENLNSMVVTSASGIQIPLLEVAKIQPGYSPAQIKRQNQQRLATITAFTFNAPTGTVTQEINQRLAQIRLPEGYQISMGGQQSDMSKSFMSLGLVLLASPILVYMVMAGQFESLYGPFIIMFSLPPTIIGAFFGLLVTHRTININSITGMIMLIGIVVNNAIVLVDYTNQLRKRGYTLQEALIQAGQIRLRPILMTTATTVLAMLPLVIGFGQGAEQQAPMATVVAFGLIFSTMITLVLVPVVYTMFDNRIEKRRQKKALKKQMRMQSGGSVSM</sequence>
<dbReference type="InterPro" id="IPR027463">
    <property type="entry name" value="AcrB_DN_DC_subdom"/>
</dbReference>
<dbReference type="Proteomes" id="UP000830167">
    <property type="component" value="Chromosome"/>
</dbReference>
<dbReference type="RefSeq" id="WP_347438190.1">
    <property type="nucleotide sequence ID" value="NZ_CP089291.1"/>
</dbReference>
<dbReference type="Gene3D" id="3.30.70.1320">
    <property type="entry name" value="Multidrug efflux transporter AcrB pore domain like"/>
    <property type="match status" value="1"/>
</dbReference>
<keyword evidence="1" id="KW-1133">Transmembrane helix</keyword>
<dbReference type="PANTHER" id="PTHR32063">
    <property type="match status" value="1"/>
</dbReference>
<dbReference type="Pfam" id="PF00873">
    <property type="entry name" value="ACR_tran"/>
    <property type="match status" value="1"/>
</dbReference>
<dbReference type="SUPFAM" id="SSF82714">
    <property type="entry name" value="Multidrug efflux transporter AcrB TolC docking domain, DN and DC subdomains"/>
    <property type="match status" value="2"/>
</dbReference>
<dbReference type="SUPFAM" id="SSF82866">
    <property type="entry name" value="Multidrug efflux transporter AcrB transmembrane domain"/>
    <property type="match status" value="2"/>
</dbReference>
<keyword evidence="3" id="KW-1185">Reference proteome</keyword>
<protein>
    <submittedName>
        <fullName evidence="2">Efflux RND transporter permease subunit</fullName>
    </submittedName>
</protein>
<feature type="transmembrane region" description="Helical" evidence="1">
    <location>
        <begin position="910"/>
        <end position="933"/>
    </location>
</feature>
<dbReference type="Gene3D" id="3.30.2090.10">
    <property type="entry name" value="Multidrug efflux transporter AcrB TolC docking domain, DN and DC subdomains"/>
    <property type="match status" value="2"/>
</dbReference>
<name>A0ABY4CMH6_9BACL</name>
<evidence type="ECO:0000313" key="3">
    <source>
        <dbReference type="Proteomes" id="UP000830167"/>
    </source>
</evidence>
<feature type="transmembrane region" description="Helical" evidence="1">
    <location>
        <begin position="857"/>
        <end position="875"/>
    </location>
</feature>
<feature type="transmembrane region" description="Helical" evidence="1">
    <location>
        <begin position="533"/>
        <end position="553"/>
    </location>
</feature>
<dbReference type="SUPFAM" id="SSF82693">
    <property type="entry name" value="Multidrug efflux transporter AcrB pore domain, PN1, PN2, PC1 and PC2 subdomains"/>
    <property type="match status" value="3"/>
</dbReference>
<feature type="transmembrane region" description="Helical" evidence="1">
    <location>
        <begin position="332"/>
        <end position="351"/>
    </location>
</feature>
<feature type="transmembrane region" description="Helical" evidence="1">
    <location>
        <begin position="457"/>
        <end position="480"/>
    </location>
</feature>
<reference evidence="2" key="1">
    <citation type="submission" date="2021-12" db="EMBL/GenBank/DDBJ databases">
        <title>Alicyclobacillaceae gen. nov., sp. nov., isolated from chalcocite enrichment system.</title>
        <authorList>
            <person name="Jiang Z."/>
        </authorList>
    </citation>
    <scope>NUCLEOTIDE SEQUENCE</scope>
    <source>
        <strain evidence="2">MYW30-H2</strain>
    </source>
</reference>
<keyword evidence="1" id="KW-0472">Membrane</keyword>